<keyword evidence="2" id="KW-1133">Transmembrane helix</keyword>
<evidence type="ECO:0000313" key="5">
    <source>
        <dbReference type="Proteomes" id="UP000501063"/>
    </source>
</evidence>
<name>A0A6G6IPS4_PSENT</name>
<feature type="transmembrane region" description="Helical" evidence="2">
    <location>
        <begin position="12"/>
        <end position="31"/>
    </location>
</feature>
<evidence type="ECO:0000313" key="4">
    <source>
        <dbReference type="EMBL" id="QIE87002.1"/>
    </source>
</evidence>
<reference evidence="3 5" key="1">
    <citation type="submission" date="2020-02" db="EMBL/GenBank/DDBJ databases">
        <title>Integrative conjugative elements (ICEs) and plasmids drive adaptation of Pseudomonas nitroreducens strain HBP1 to wastewater environment.</title>
        <authorList>
            <person name="Sentchilo V."/>
            <person name="Carraro N."/>
            <person name="Bertelli C."/>
            <person name="van der Meer J.R."/>
        </authorList>
    </citation>
    <scope>NUCLEOTIDE SEQUENCE [LARGE SCALE GENOMIC DNA]</scope>
    <source>
        <strain evidence="3 5">HBP1</strain>
    </source>
</reference>
<dbReference type="Proteomes" id="UP000501063">
    <property type="component" value="Chromosome"/>
</dbReference>
<organism evidence="3 5">
    <name type="scientific">Pseudomonas nitroreducens</name>
    <dbReference type="NCBI Taxonomy" id="46680"/>
    <lineage>
        <taxon>Bacteria</taxon>
        <taxon>Pseudomonadati</taxon>
        <taxon>Pseudomonadota</taxon>
        <taxon>Gammaproteobacteria</taxon>
        <taxon>Pseudomonadales</taxon>
        <taxon>Pseudomonadaceae</taxon>
        <taxon>Pseudomonas</taxon>
    </lineage>
</organism>
<evidence type="ECO:0000256" key="2">
    <source>
        <dbReference type="SAM" id="Phobius"/>
    </source>
</evidence>
<accession>A0A6G6IPS4</accession>
<sequence>MSSLLSKVGLQILGGLLLVALGAGLVWWVLVPRIDLQVQRAVAAEAAASEAQKMVELQAGVLAEQQRQIGAVDEIHKRMRLLEQAVSTNAKAQSAAFEELRRNDQAVAEYLRGPVPAGLGRLYERPATTDPGTYRSPSVLSIGGVPASGPSGSAGQ</sequence>
<keyword evidence="2" id="KW-0812">Transmembrane</keyword>
<feature type="compositionally biased region" description="Low complexity" evidence="1">
    <location>
        <begin position="141"/>
        <end position="156"/>
    </location>
</feature>
<gene>
    <name evidence="3" type="ORF">G5B91_01345</name>
    <name evidence="4" type="ORF">G5B91_12300</name>
</gene>
<dbReference type="EMBL" id="CP049140">
    <property type="protein sequence ID" value="QIE87002.1"/>
    <property type="molecule type" value="Genomic_DNA"/>
</dbReference>
<evidence type="ECO:0000256" key="1">
    <source>
        <dbReference type="SAM" id="MobiDB-lite"/>
    </source>
</evidence>
<keyword evidence="2" id="KW-0472">Membrane</keyword>
<protein>
    <submittedName>
        <fullName evidence="3">Uncharacterized protein</fullName>
    </submittedName>
</protein>
<dbReference type="AlphaFoldDB" id="A0A6G6IPS4"/>
<dbReference type="EMBL" id="CP049140">
    <property type="protein sequence ID" value="QIE84982.1"/>
    <property type="molecule type" value="Genomic_DNA"/>
</dbReference>
<proteinExistence type="predicted"/>
<evidence type="ECO:0000313" key="3">
    <source>
        <dbReference type="EMBL" id="QIE84982.1"/>
    </source>
</evidence>
<dbReference type="KEGG" id="pnt:G5B91_12300"/>
<dbReference type="RefSeq" id="WP_024766778.1">
    <property type="nucleotide sequence ID" value="NZ_CP049140.1"/>
</dbReference>
<dbReference type="KEGG" id="pnt:G5B91_01345"/>
<feature type="region of interest" description="Disordered" evidence="1">
    <location>
        <begin position="122"/>
        <end position="156"/>
    </location>
</feature>